<dbReference type="OrthoDB" id="482277at2"/>
<dbReference type="EMBL" id="JSVC01000002">
    <property type="protein sequence ID" value="KIC96074.1"/>
    <property type="molecule type" value="Genomic_DNA"/>
</dbReference>
<evidence type="ECO:0000313" key="3">
    <source>
        <dbReference type="Proteomes" id="UP000031408"/>
    </source>
</evidence>
<dbReference type="InterPro" id="IPR009288">
    <property type="entry name" value="AIG2-like_dom"/>
</dbReference>
<dbReference type="SUPFAM" id="SSF110857">
    <property type="entry name" value="Gamma-glutamyl cyclotransferase-like"/>
    <property type="match status" value="1"/>
</dbReference>
<evidence type="ECO:0000259" key="1">
    <source>
        <dbReference type="Pfam" id="PF06094"/>
    </source>
</evidence>
<feature type="domain" description="Gamma-glutamylcyclotransferase AIG2-like" evidence="1">
    <location>
        <begin position="9"/>
        <end position="133"/>
    </location>
</feature>
<dbReference type="InterPro" id="IPR036568">
    <property type="entry name" value="GGCT-like_sf"/>
</dbReference>
<accession>A0A0C1IZZ7</accession>
<proteinExistence type="predicted"/>
<dbReference type="Pfam" id="PF06094">
    <property type="entry name" value="GGACT"/>
    <property type="match status" value="1"/>
</dbReference>
<organism evidence="2 3">
    <name type="scientific">Flavihumibacter solisilvae</name>
    <dbReference type="NCBI Taxonomy" id="1349421"/>
    <lineage>
        <taxon>Bacteria</taxon>
        <taxon>Pseudomonadati</taxon>
        <taxon>Bacteroidota</taxon>
        <taxon>Chitinophagia</taxon>
        <taxon>Chitinophagales</taxon>
        <taxon>Chitinophagaceae</taxon>
        <taxon>Flavihumibacter</taxon>
    </lineage>
</organism>
<dbReference type="Proteomes" id="UP000031408">
    <property type="component" value="Unassembled WGS sequence"/>
</dbReference>
<reference evidence="2 3" key="1">
    <citation type="submission" date="2014-11" db="EMBL/GenBank/DDBJ databases">
        <title>Genome sequence of Flavihumibacter solisilvae 3-3.</title>
        <authorList>
            <person name="Zhou G."/>
            <person name="Li M."/>
            <person name="Wang G."/>
        </authorList>
    </citation>
    <scope>NUCLEOTIDE SEQUENCE [LARGE SCALE GENOMIC DNA]</scope>
    <source>
        <strain evidence="2 3">3-3</strain>
    </source>
</reference>
<keyword evidence="3" id="KW-1185">Reference proteome</keyword>
<dbReference type="CDD" id="cd06661">
    <property type="entry name" value="GGCT_like"/>
    <property type="match status" value="1"/>
</dbReference>
<gene>
    <name evidence="2" type="ORF">OI18_02565</name>
</gene>
<dbReference type="AlphaFoldDB" id="A0A0C1IZZ7"/>
<name>A0A0C1IZZ7_9BACT</name>
<protein>
    <recommendedName>
        <fullName evidence="1">Gamma-glutamylcyclotransferase AIG2-like domain-containing protein</fullName>
    </recommendedName>
</protein>
<sequence>MHFLPDYQLFVYGSLRRGFQHDAYEYIRRYFTYVGEASVKGLLYDMGEYPAAIPANTEATIVGELYRIREMDEFEWAMGQLDDYEGIYPEAGEAPLYRRERATVRLGNDVSTEAWIYWFNGSVEGRPVVASGDVLEYRRSKK</sequence>
<dbReference type="Gene3D" id="3.10.490.10">
    <property type="entry name" value="Gamma-glutamyl cyclotransferase-like"/>
    <property type="match status" value="1"/>
</dbReference>
<evidence type="ECO:0000313" key="2">
    <source>
        <dbReference type="EMBL" id="KIC96074.1"/>
    </source>
</evidence>
<dbReference type="RefSeq" id="WP_039136867.1">
    <property type="nucleotide sequence ID" value="NZ_JSVC01000002.1"/>
</dbReference>
<comment type="caution">
    <text evidence="2">The sequence shown here is derived from an EMBL/GenBank/DDBJ whole genome shotgun (WGS) entry which is preliminary data.</text>
</comment>
<dbReference type="STRING" id="1349421.OI18_02565"/>
<dbReference type="InterPro" id="IPR013024">
    <property type="entry name" value="GGCT-like"/>
</dbReference>